<dbReference type="GeneTree" id="ENSGT00530000064569"/>
<evidence type="ECO:0000313" key="15">
    <source>
        <dbReference type="Proteomes" id="UP000694558"/>
    </source>
</evidence>
<feature type="transmembrane region" description="Helical" evidence="13">
    <location>
        <begin position="777"/>
        <end position="800"/>
    </location>
</feature>
<comment type="similarity">
    <text evidence="11">Belongs to the chitin synthase family. Class IV subfamily.</text>
</comment>
<accession>A0A8D3CPP3</accession>
<evidence type="ECO:0000256" key="10">
    <source>
        <dbReference type="ARBA" id="ARBA00023180"/>
    </source>
</evidence>
<feature type="transmembrane region" description="Helical" evidence="13">
    <location>
        <begin position="18"/>
        <end position="35"/>
    </location>
</feature>
<evidence type="ECO:0000256" key="2">
    <source>
        <dbReference type="ARBA" id="ARBA00012543"/>
    </source>
</evidence>
<evidence type="ECO:0000313" key="14">
    <source>
        <dbReference type="Ensembl" id="ENSSMAP00000049251.1"/>
    </source>
</evidence>
<name>A0A8D3CPP3_SCOMX</name>
<dbReference type="CDD" id="cd04190">
    <property type="entry name" value="Chitin_synth_C"/>
    <property type="match status" value="1"/>
</dbReference>
<keyword evidence="6 13" id="KW-0812">Transmembrane</keyword>
<dbReference type="PANTHER" id="PTHR22914">
    <property type="entry name" value="CHITIN SYNTHASE"/>
    <property type="match status" value="1"/>
</dbReference>
<evidence type="ECO:0000256" key="1">
    <source>
        <dbReference type="ARBA" id="ARBA00004651"/>
    </source>
</evidence>
<feature type="transmembrane region" description="Helical" evidence="13">
    <location>
        <begin position="141"/>
        <end position="162"/>
    </location>
</feature>
<feature type="transmembrane region" description="Helical" evidence="13">
    <location>
        <begin position="718"/>
        <end position="746"/>
    </location>
</feature>
<dbReference type="FunFam" id="3.90.550.10:FF:000139">
    <property type="entry name" value="Chitin synthase 8"/>
    <property type="match status" value="1"/>
</dbReference>
<evidence type="ECO:0000256" key="8">
    <source>
        <dbReference type="ARBA" id="ARBA00023054"/>
    </source>
</evidence>
<protein>
    <recommendedName>
        <fullName evidence="2">chitin synthase</fullName>
        <ecNumber evidence="2">2.4.1.16</ecNumber>
    </recommendedName>
</protein>
<evidence type="ECO:0000256" key="9">
    <source>
        <dbReference type="ARBA" id="ARBA00023136"/>
    </source>
</evidence>
<feature type="transmembrane region" description="Helical" evidence="13">
    <location>
        <begin position="232"/>
        <end position="252"/>
    </location>
</feature>
<feature type="transmembrane region" description="Helical" evidence="13">
    <location>
        <begin position="336"/>
        <end position="357"/>
    </location>
</feature>
<keyword evidence="5" id="KW-0808">Transferase</keyword>
<evidence type="ECO:0000256" key="7">
    <source>
        <dbReference type="ARBA" id="ARBA00022989"/>
    </source>
</evidence>
<feature type="transmembrane region" description="Helical" evidence="13">
    <location>
        <begin position="55"/>
        <end position="74"/>
    </location>
</feature>
<keyword evidence="3" id="KW-1003">Cell membrane</keyword>
<dbReference type="Pfam" id="PF03142">
    <property type="entry name" value="Chitin_synth_2"/>
    <property type="match status" value="1"/>
</dbReference>
<feature type="transmembrane region" description="Helical" evidence="13">
    <location>
        <begin position="111"/>
        <end position="135"/>
    </location>
</feature>
<dbReference type="GO" id="GO:0006031">
    <property type="term" value="P:chitin biosynthetic process"/>
    <property type="evidence" value="ECO:0007669"/>
    <property type="project" value="TreeGrafter"/>
</dbReference>
<keyword evidence="4" id="KW-0328">Glycosyltransferase</keyword>
<feature type="transmembrane region" description="Helical" evidence="13">
    <location>
        <begin position="968"/>
        <end position="987"/>
    </location>
</feature>
<dbReference type="PANTHER" id="PTHR22914:SF42">
    <property type="entry name" value="CHITIN SYNTHASE"/>
    <property type="match status" value="1"/>
</dbReference>
<dbReference type="GO" id="GO:0005886">
    <property type="term" value="C:plasma membrane"/>
    <property type="evidence" value="ECO:0007669"/>
    <property type="project" value="UniProtKB-SubCell"/>
</dbReference>
<keyword evidence="8" id="KW-0175">Coiled coil</keyword>
<evidence type="ECO:0000256" key="5">
    <source>
        <dbReference type="ARBA" id="ARBA00022679"/>
    </source>
</evidence>
<proteinExistence type="inferred from homology"/>
<comment type="subcellular location">
    <subcellularLocation>
        <location evidence="1">Cell membrane</location>
        <topology evidence="1">Multi-pass membrane protein</topology>
    </subcellularLocation>
</comment>
<evidence type="ECO:0000256" key="12">
    <source>
        <dbReference type="ARBA" id="ARBA00048014"/>
    </source>
</evidence>
<keyword evidence="7 13" id="KW-1133">Transmembrane helix</keyword>
<dbReference type="AlphaFoldDB" id="A0A8D3CPP3"/>
<sequence length="1094" mass="124086">ITLANEGTKTLQAEQKPVALLCIGCSLIASSVLLLQKSIWKACYKTSKVPATKTIVLFFEFLVSVGAAILTIVAMPHLDIVTNVTILNGVAVLSSLLQMITQCTAKERNRFLLPSITAFLLILLGYVLFLVLYIMKNPSDIKMAVWVGLAVGGSFLVSFNWWENYFRLISENSSSVFLKDLCKDFRKCQNLLHILSSLLRIVVTACVLGAYVPLAKMDWSVVTSIPSRETRIIAITVGVQLISSALCHWFAVAACKMHALRRCFIVPLYLASLAVMALLVIPVIVYYQDYRISLNGTSSINFTSYCDVVEYNNISVFYCKMFSVNTFIHLPPGSAVSWWLGLVLATLHLWFLSLYRIQRTQNLFIRRLYEGGFLEQSLLLNTRFDIQIAERPVFLCATMWHETYEEMMKMIVSIFRLDQYKPKKEAGTTDVSFESHIYFDDAFRYVAGSQGRHVNEYAEMLVGIIRENLFTKQQQVPDQTLVRTPYGGRVVVTLPHGNSLVVHFKDRQLIRHKKRWSQVGLICCDQVLQKIEKNNTYILALDGDTDFQPVAVMLLIDRLKLYPLVGAACGRIHPTGSGPMVWYQKFEYAVGHWLHKTAEHVFGCVLCSPGCFSLFRGAALMDDNVMKKYTIKASRAQHYIQYDQGEDRWLCTLLLKQGWRVEYNAASDAYTNAPEEFKEFYNQRRRWAPSTMANVMDLLGCSNMIVKRNTSMSRLYMLYQLFSLASSILSPSTVVLMIAGSLTVLLDIHPNGALIIAVIPPAIFLGISFKIKSDTQILIAGIMSTIYAFLMMISALVIVGNMVKQQTILTPSSIFIIALACFYLVTALLHPQEVGLVVFGLLYIICIPSAYLLLAIYCMVNMNNVSWGTRETLPVGGAPAPAARLQHTTIPGMYMFEEIQLSLLVVLTNLHIYMLSHTEPVADFCFSLQEEEKFFRQLTKQYLEPLEENKKKQEEMTDNLRELRNKMVFIYFLCNALWLTATFSLQLSSSTLSIKVPKLDSNLQATGEHIYIDPVGFMFILSFALLVVIQFFGMLYHRIYTLIHYVAFLDTESKYDTPQQKTEEVSTTTTSLLPLPLLEENTSFHFYFTVFWHA</sequence>
<reference evidence="14" key="2">
    <citation type="submission" date="2025-08" db="UniProtKB">
        <authorList>
            <consortium name="Ensembl"/>
        </authorList>
    </citation>
    <scope>IDENTIFICATION</scope>
</reference>
<dbReference type="Ensembl" id="ENSSMAT00000084241.1">
    <property type="protein sequence ID" value="ENSSMAP00000049251.1"/>
    <property type="gene ID" value="ENSSMAG00000013103.2"/>
</dbReference>
<comment type="catalytic activity">
    <reaction evidence="12">
        <text>[(1-&gt;4)-N-acetyl-beta-D-glucosaminyl](n) + UDP-N-acetyl-alpha-D-glucosamine = [(1-&gt;4)-N-acetyl-beta-D-glucosaminyl](n+1) + UDP + H(+)</text>
        <dbReference type="Rhea" id="RHEA:16637"/>
        <dbReference type="Rhea" id="RHEA-COMP:9593"/>
        <dbReference type="Rhea" id="RHEA-COMP:9595"/>
        <dbReference type="ChEBI" id="CHEBI:15378"/>
        <dbReference type="ChEBI" id="CHEBI:17029"/>
        <dbReference type="ChEBI" id="CHEBI:57705"/>
        <dbReference type="ChEBI" id="CHEBI:58223"/>
        <dbReference type="EC" id="2.4.1.16"/>
    </reaction>
</comment>
<feature type="transmembrane region" description="Helical" evidence="13">
    <location>
        <begin position="836"/>
        <end position="860"/>
    </location>
</feature>
<feature type="transmembrane region" description="Helical" evidence="13">
    <location>
        <begin position="80"/>
        <end position="99"/>
    </location>
</feature>
<evidence type="ECO:0000256" key="6">
    <source>
        <dbReference type="ARBA" id="ARBA00022692"/>
    </source>
</evidence>
<gene>
    <name evidence="14" type="primary">LOC118292251</name>
</gene>
<evidence type="ECO:0000256" key="4">
    <source>
        <dbReference type="ARBA" id="ARBA00022676"/>
    </source>
</evidence>
<dbReference type="Proteomes" id="UP000694558">
    <property type="component" value="Chromosome 22"/>
</dbReference>
<dbReference type="GO" id="GO:0004100">
    <property type="term" value="F:chitin synthase activity"/>
    <property type="evidence" value="ECO:0007669"/>
    <property type="project" value="UniProtKB-EC"/>
</dbReference>
<evidence type="ECO:0000256" key="3">
    <source>
        <dbReference type="ARBA" id="ARBA00022475"/>
    </source>
</evidence>
<feature type="transmembrane region" description="Helical" evidence="13">
    <location>
        <begin position="191"/>
        <end position="212"/>
    </location>
</feature>
<feature type="transmembrane region" description="Helical" evidence="13">
    <location>
        <begin position="1015"/>
        <end position="1036"/>
    </location>
</feature>
<dbReference type="EC" id="2.4.1.16" evidence="2"/>
<dbReference type="InterPro" id="IPR029044">
    <property type="entry name" value="Nucleotide-diphossugar_trans"/>
</dbReference>
<evidence type="ECO:0000256" key="11">
    <source>
        <dbReference type="ARBA" id="ARBA00046329"/>
    </source>
</evidence>
<organism evidence="14 15">
    <name type="scientific">Scophthalmus maximus</name>
    <name type="common">Turbot</name>
    <name type="synonym">Psetta maxima</name>
    <dbReference type="NCBI Taxonomy" id="52904"/>
    <lineage>
        <taxon>Eukaryota</taxon>
        <taxon>Metazoa</taxon>
        <taxon>Chordata</taxon>
        <taxon>Craniata</taxon>
        <taxon>Vertebrata</taxon>
        <taxon>Euteleostomi</taxon>
        <taxon>Actinopterygii</taxon>
        <taxon>Neopterygii</taxon>
        <taxon>Teleostei</taxon>
        <taxon>Neoteleostei</taxon>
        <taxon>Acanthomorphata</taxon>
        <taxon>Carangaria</taxon>
        <taxon>Pleuronectiformes</taxon>
        <taxon>Pleuronectoidei</taxon>
        <taxon>Scophthalmidae</taxon>
        <taxon>Scophthalmus</taxon>
    </lineage>
</organism>
<feature type="transmembrane region" description="Helical" evidence="13">
    <location>
        <begin position="264"/>
        <end position="287"/>
    </location>
</feature>
<dbReference type="InterPro" id="IPR004835">
    <property type="entry name" value="Chitin_synth"/>
</dbReference>
<dbReference type="SUPFAM" id="SSF53448">
    <property type="entry name" value="Nucleotide-diphospho-sugar transferases"/>
    <property type="match status" value="1"/>
</dbReference>
<feature type="transmembrane region" description="Helical" evidence="13">
    <location>
        <begin position="812"/>
        <end position="830"/>
    </location>
</feature>
<keyword evidence="9 13" id="KW-0472">Membrane</keyword>
<evidence type="ECO:0000256" key="13">
    <source>
        <dbReference type="SAM" id="Phobius"/>
    </source>
</evidence>
<keyword evidence="10" id="KW-0325">Glycoprotein</keyword>
<reference evidence="14" key="1">
    <citation type="submission" date="2023-05" db="EMBL/GenBank/DDBJ databases">
        <title>High-quality long-read genome of Scophthalmus maximus.</title>
        <authorList>
            <person name="Lien S."/>
            <person name="Martinez P."/>
        </authorList>
    </citation>
    <scope>NUCLEOTIDE SEQUENCE [LARGE SCALE GENOMIC DNA]</scope>
</reference>